<keyword evidence="2" id="KW-0560">Oxidoreductase</keyword>
<dbReference type="AlphaFoldDB" id="A0AA45WVL2"/>
<dbReference type="InterPro" id="IPR036188">
    <property type="entry name" value="FAD/NAD-bd_sf"/>
</dbReference>
<dbReference type="Gene3D" id="1.20.58.100">
    <property type="entry name" value="Fumarate reductase/succinate dehydrogenase flavoprotein-like, C-terminal domain"/>
    <property type="match status" value="1"/>
</dbReference>
<feature type="domain" description="Fumarate reductase/succinate dehydrogenase flavoprotein-like C-terminal" evidence="4">
    <location>
        <begin position="470"/>
        <end position="575"/>
    </location>
</feature>
<dbReference type="InterPro" id="IPR030664">
    <property type="entry name" value="SdhA/FrdA/AprA"/>
</dbReference>
<dbReference type="Pfam" id="PF00890">
    <property type="entry name" value="FAD_binding_2"/>
    <property type="match status" value="1"/>
</dbReference>
<dbReference type="Pfam" id="PF02910">
    <property type="entry name" value="Succ_DH_flav_C"/>
    <property type="match status" value="1"/>
</dbReference>
<gene>
    <name evidence="5" type="ORF">SAMN06296020_105122</name>
</gene>
<reference evidence="5" key="1">
    <citation type="submission" date="2017-05" db="EMBL/GenBank/DDBJ databases">
        <authorList>
            <person name="Varghese N."/>
            <person name="Submissions S."/>
        </authorList>
    </citation>
    <scope>NUCLEOTIDE SEQUENCE</scope>
    <source>
        <strain evidence="5">Su22</strain>
    </source>
</reference>
<keyword evidence="1" id="KW-0285">Flavoprotein</keyword>
<keyword evidence="6" id="KW-1185">Reference proteome</keyword>
<accession>A0AA45WVL2</accession>
<protein>
    <submittedName>
        <fullName evidence="5">Succinate dehydrogenase/fumarate reductase, flavoprotein subunit</fullName>
    </submittedName>
</protein>
<proteinExistence type="predicted"/>
<dbReference type="InterPro" id="IPR003953">
    <property type="entry name" value="FAD-dep_OxRdtase_2_FAD-bd"/>
</dbReference>
<dbReference type="PANTHER" id="PTHR11632:SF51">
    <property type="entry name" value="SUCCINATE DEHYDROGENASE [UBIQUINONE] FLAVOPROTEIN SUBUNIT, MITOCHONDRIAL"/>
    <property type="match status" value="1"/>
</dbReference>
<evidence type="ECO:0000313" key="6">
    <source>
        <dbReference type="Proteomes" id="UP001158066"/>
    </source>
</evidence>
<name>A0AA45WVL2_9CLOT</name>
<dbReference type="PRINTS" id="PR00368">
    <property type="entry name" value="FADPNR"/>
</dbReference>
<evidence type="ECO:0000313" key="5">
    <source>
        <dbReference type="EMBL" id="SMP54435.1"/>
    </source>
</evidence>
<comment type="caution">
    <text evidence="5">The sequence shown here is derived from an EMBL/GenBank/DDBJ whole genome shotgun (WGS) entry which is preliminary data.</text>
</comment>
<dbReference type="Proteomes" id="UP001158066">
    <property type="component" value="Unassembled WGS sequence"/>
</dbReference>
<dbReference type="PANTHER" id="PTHR11632">
    <property type="entry name" value="SUCCINATE DEHYDROGENASE 2 FLAVOPROTEIN SUBUNIT"/>
    <property type="match status" value="1"/>
</dbReference>
<dbReference type="InterPro" id="IPR037099">
    <property type="entry name" value="Fum_R/Succ_DH_flav-like_C_sf"/>
</dbReference>
<evidence type="ECO:0000256" key="2">
    <source>
        <dbReference type="ARBA" id="ARBA00023002"/>
    </source>
</evidence>
<evidence type="ECO:0000259" key="3">
    <source>
        <dbReference type="Pfam" id="PF00890"/>
    </source>
</evidence>
<dbReference type="SUPFAM" id="SSF46977">
    <property type="entry name" value="Succinate dehydrogenase/fumarate reductase flavoprotein C-terminal domain"/>
    <property type="match status" value="1"/>
</dbReference>
<evidence type="ECO:0000256" key="1">
    <source>
        <dbReference type="ARBA" id="ARBA00022630"/>
    </source>
</evidence>
<dbReference type="InterPro" id="IPR015939">
    <property type="entry name" value="Fum_Rdtase/Succ_DH_flav-like_C"/>
</dbReference>
<sequence length="583" mass="64593">MKMNADREGKTDMKNAEIQEKVLSTDVLIVGGGIGGLTAAVRTKEVNPHLDVVIMEKNTTGYSGKANRGGGVLQYFDFEKCTPDQFVQYHVHNVGAYLGDQELLHEYVSKNNEMIDKLVEWGVKVPYTEDGKLKVVPTGPMVGIIGVDLDITLQVRKAAVKLGVKILDKVVMSDVLTSEGKAVGAVGYSLLDGTFHVVKAKTVVLATGSQNYKIMPMWNGRGDGIAAAYRAGAEMRNTEFGNFAQQYTARAHHDAVFTENVMYNALGENITKNFRRFREADVSSKAVAEWYKQMSAGKGPISVHREEYEVTAHGDAMFTTPRVWDRPYGIEVWKRIYGKAAERDGDCKEIVMCLVGEQSPVKVGHDMQTTIPGLYAIGDLSYTGSTAPGAVPAPPGRNRGSGILNAVFNGLIVAESCSDYIEKNSDIAIDDDQVKACKERAYAPLLREVGISADEVMDDVREAIGPVENSVYMSQHRLEIGLRKVEKAKAKVTQLKAADFHDLCNCHEAEAMVLSAEMQFKAASMRKESRGWFLREDYPEMDNENWLKYIIVKNMNGEMVFDTEDVPYEKWAVKPPMFQHGQK</sequence>
<dbReference type="Gene3D" id="3.90.700.10">
    <property type="entry name" value="Succinate dehydrogenase/fumarate reductase flavoprotein, catalytic domain"/>
    <property type="match status" value="1"/>
</dbReference>
<dbReference type="GO" id="GO:0033765">
    <property type="term" value="F:steroid dehydrogenase activity, acting on the CH-CH group of donors"/>
    <property type="evidence" value="ECO:0007669"/>
    <property type="project" value="UniProtKB-ARBA"/>
</dbReference>
<dbReference type="EMBL" id="FXUF01000005">
    <property type="protein sequence ID" value="SMP54435.1"/>
    <property type="molecule type" value="Genomic_DNA"/>
</dbReference>
<feature type="domain" description="FAD-dependent oxidoreductase 2 FAD-binding" evidence="3">
    <location>
        <begin position="26"/>
        <end position="243"/>
    </location>
</feature>
<dbReference type="SUPFAM" id="SSF51905">
    <property type="entry name" value="FAD/NAD(P)-binding domain"/>
    <property type="match status" value="1"/>
</dbReference>
<dbReference type="Gene3D" id="3.50.50.60">
    <property type="entry name" value="FAD/NAD(P)-binding domain"/>
    <property type="match status" value="1"/>
</dbReference>
<dbReference type="PIRSF" id="PIRSF000171">
    <property type="entry name" value="SDHA_APRA_LASPO"/>
    <property type="match status" value="1"/>
</dbReference>
<evidence type="ECO:0000259" key="4">
    <source>
        <dbReference type="Pfam" id="PF02910"/>
    </source>
</evidence>
<organism evidence="5 6">
    <name type="scientific">Anoxynatronum buryatiense</name>
    <dbReference type="NCBI Taxonomy" id="489973"/>
    <lineage>
        <taxon>Bacteria</taxon>
        <taxon>Bacillati</taxon>
        <taxon>Bacillota</taxon>
        <taxon>Clostridia</taxon>
        <taxon>Eubacteriales</taxon>
        <taxon>Clostridiaceae</taxon>
        <taxon>Anoxynatronum</taxon>
    </lineage>
</organism>
<dbReference type="InterPro" id="IPR027477">
    <property type="entry name" value="Succ_DH/fumarate_Rdtase_cat_sf"/>
</dbReference>
<dbReference type="PRINTS" id="PR00411">
    <property type="entry name" value="PNDRDTASEI"/>
</dbReference>